<protein>
    <submittedName>
        <fullName evidence="2">Uncharacterized protein</fullName>
    </submittedName>
</protein>
<name>A0ABP7NVK5_9BACT</name>
<keyword evidence="1" id="KW-0812">Transmembrane</keyword>
<evidence type="ECO:0000313" key="2">
    <source>
        <dbReference type="EMBL" id="GAA3954976.1"/>
    </source>
</evidence>
<sequence>MTLVSPGQSAGGLWCVLLLPAARIRDKPTGPPMSPLGVSGAAALPIFLLLISYD</sequence>
<accession>A0ABP7NVK5</accession>
<comment type="caution">
    <text evidence="2">The sequence shown here is derived from an EMBL/GenBank/DDBJ whole genome shotgun (WGS) entry which is preliminary data.</text>
</comment>
<gene>
    <name evidence="2" type="ORF">GCM10022406_40650</name>
</gene>
<feature type="transmembrane region" description="Helical" evidence="1">
    <location>
        <begin position="33"/>
        <end position="53"/>
    </location>
</feature>
<evidence type="ECO:0000313" key="3">
    <source>
        <dbReference type="Proteomes" id="UP001499909"/>
    </source>
</evidence>
<proteinExistence type="predicted"/>
<reference evidence="3" key="1">
    <citation type="journal article" date="2019" name="Int. J. Syst. Evol. Microbiol.">
        <title>The Global Catalogue of Microorganisms (GCM) 10K type strain sequencing project: providing services to taxonomists for standard genome sequencing and annotation.</title>
        <authorList>
            <consortium name="The Broad Institute Genomics Platform"/>
            <consortium name="The Broad Institute Genome Sequencing Center for Infectious Disease"/>
            <person name="Wu L."/>
            <person name="Ma J."/>
        </authorList>
    </citation>
    <scope>NUCLEOTIDE SEQUENCE [LARGE SCALE GENOMIC DNA]</scope>
    <source>
        <strain evidence="3">JCM 17214</strain>
    </source>
</reference>
<evidence type="ECO:0000256" key="1">
    <source>
        <dbReference type="SAM" id="Phobius"/>
    </source>
</evidence>
<keyword evidence="1" id="KW-1133">Transmembrane helix</keyword>
<dbReference type="Proteomes" id="UP001499909">
    <property type="component" value="Unassembled WGS sequence"/>
</dbReference>
<keyword evidence="3" id="KW-1185">Reference proteome</keyword>
<keyword evidence="1" id="KW-0472">Membrane</keyword>
<organism evidence="2 3">
    <name type="scientific">Hymenobacter algoricola</name>
    <dbReference type="NCBI Taxonomy" id="486267"/>
    <lineage>
        <taxon>Bacteria</taxon>
        <taxon>Pseudomonadati</taxon>
        <taxon>Bacteroidota</taxon>
        <taxon>Cytophagia</taxon>
        <taxon>Cytophagales</taxon>
        <taxon>Hymenobacteraceae</taxon>
        <taxon>Hymenobacter</taxon>
    </lineage>
</organism>
<dbReference type="EMBL" id="BAABDH010000113">
    <property type="protein sequence ID" value="GAA3954976.1"/>
    <property type="molecule type" value="Genomic_DNA"/>
</dbReference>